<evidence type="ECO:0000313" key="6">
    <source>
        <dbReference type="EMBL" id="KAF1844586.1"/>
    </source>
</evidence>
<evidence type="ECO:0000256" key="3">
    <source>
        <dbReference type="ARBA" id="ARBA00022695"/>
    </source>
</evidence>
<comment type="caution">
    <text evidence="6">The sequence shown here is derived from an EMBL/GenBank/DDBJ whole genome shotgun (WGS) entry which is preliminary data.</text>
</comment>
<dbReference type="PANTHER" id="PTHR21328">
    <property type="entry name" value="POLY ADP-RIBOSE POLYMERASE FAMILY, MEMBER PARP"/>
    <property type="match status" value="1"/>
</dbReference>
<gene>
    <name evidence="6" type="ORF">K460DRAFT_94487</name>
</gene>
<reference evidence="6" key="1">
    <citation type="submission" date="2020-01" db="EMBL/GenBank/DDBJ databases">
        <authorList>
            <consortium name="DOE Joint Genome Institute"/>
            <person name="Haridas S."/>
            <person name="Albert R."/>
            <person name="Binder M."/>
            <person name="Bloem J."/>
            <person name="Labutti K."/>
            <person name="Salamov A."/>
            <person name="Andreopoulos B."/>
            <person name="Baker S.E."/>
            <person name="Barry K."/>
            <person name="Bills G."/>
            <person name="Bluhm B.H."/>
            <person name="Cannon C."/>
            <person name="Castanera R."/>
            <person name="Culley D.E."/>
            <person name="Daum C."/>
            <person name="Ezra D."/>
            <person name="Gonzalez J.B."/>
            <person name="Henrissat B."/>
            <person name="Kuo A."/>
            <person name="Liang C."/>
            <person name="Lipzen A."/>
            <person name="Lutzoni F."/>
            <person name="Magnuson J."/>
            <person name="Mondo S."/>
            <person name="Nolan M."/>
            <person name="Ohm R."/>
            <person name="Pangilinan J."/>
            <person name="Park H.-J."/>
            <person name="Ramirez L."/>
            <person name="Alfaro M."/>
            <person name="Sun H."/>
            <person name="Tritt A."/>
            <person name="Yoshinaga Y."/>
            <person name="Zwiers L.-H."/>
            <person name="Turgeon B.G."/>
            <person name="Goodwin S.B."/>
            <person name="Spatafora J.W."/>
            <person name="Crous P.W."/>
            <person name="Grigoriev I.V."/>
        </authorList>
    </citation>
    <scope>NUCLEOTIDE SEQUENCE</scope>
    <source>
        <strain evidence="6">CBS 394.84</strain>
    </source>
</reference>
<accession>A0A9P4GG17</accession>
<dbReference type="InterPro" id="IPR051838">
    <property type="entry name" value="ARTD_PARP"/>
</dbReference>
<keyword evidence="4" id="KW-0520">NAD</keyword>
<evidence type="ECO:0000256" key="4">
    <source>
        <dbReference type="ARBA" id="ARBA00023027"/>
    </source>
</evidence>
<dbReference type="OrthoDB" id="109543at2759"/>
<evidence type="ECO:0000256" key="2">
    <source>
        <dbReference type="ARBA" id="ARBA00022679"/>
    </source>
</evidence>
<sequence length="1440" mass="160722">MDALFHTSTVEPTVDKRLRISWMKKSIPLKNSSLFNKAKHSEEWHLSVDATAGVLHPSDSKFPYGFLRNHTDAYLRKKGKINQADVDIRLAILIDAHQAREVGVAAIAHAMTAKSLRALLLAELNIAQGSYWGLETWLQCLIAANYGNPASVTDLESSWAHLLLPYATHGAHAAGWYLKGVSRALRKSCPANLNVLPEFLILLRRAIADYSAQLEGFRLRGQWVAAHEAVFWMMELESSSPAETPPGYLLLERIFDSQFPTWRLWAAWKPEINRITRLASSDTARLATIPDLVALEGPDVLTETQKTLKEGLIAQYGSERPWVRFGGLVIEVPDHTRGGLRNKLERIAKGLDTISTGKSCDPGSESMFRLFRDLTVNQPITETCLDIFEAAVKIGYKPENDIYNTVGYIHTERDSLGGQHILALQNLVRVLGEPQADELHRLLFHPWLLQGIESCLRDCQAAIRSHIDTSLPWIHLASELHAFCTTLKDSRLDLSPAVYITTQLEALPPVVQMEMILDILAATQTLKPSQQDTHARTGETIKHVPVPSYLLGQPEKTRHPLEDVIEEFCILRLLEPGKVSQTTQRTISAILNVWESTARPHIDYDRRSLAILVSRSTGDDHQLRCRCLMEIAQGNTLLEPPTFVKDLLTIMLQADIHPERAFIEFTHLLADRKSWTLCWRDLLYMWLEQISEPGCFQSTTILDYTLQTMKAAEWLSFMHSLETLFADLNFSTSEERKIPSILQPQLLAWKTQVATYTGTLTRLEDTLGDLEAVRCILVCREGFWTKNLLSILRFLERAEGQPAETLMQKVVGKLSARTKNAWEVKACLFDLLNAPPDAIQTCEKIWDAKHGFLDIPCLPTRTQATERAVPSRRSLIGKAISIRTTTSSQPLQLGPASNPVPKFEVPLSVAEVMVAGWVQDDGVDARKKVVIENVALLLELEVYKNTIPMEKLLEATLFWENIEKEITREAERLEALQKALKAKDPKGTSLLLEELGIQDNSLLDEEIMRLPAGVIDVVEKVGNNEIEISFPLNAFTELQRGAMGIPTTAKTLILRLSIDHLGDMPSSFCVHFNSDVNLDSLEHSPWNCSPSSRSPQEKICKSVQTAFTWQLNRILYTQLRIGNIGIADLHKLVKKRMEELGQSCIACGTSHNAKNAQLRRSTPCDVISCARLWYQLPLDVRIPEIRTDVFAVDMMLTSVYAAAMSNKPELLPSCPIYGNEVVKAILNSLPNLTVLSHAVNLSTVLRSYHKDAERLISWACVHFRGYLATATGLCKIPNLPAGTHQFVLVNANPRLESDFVSRLPKYNPKTTVLFHGTSLDRLPAILAQGLKICSGTSLQRTGAAHGKGIYMAEDPTTSFTYSPASLSWRNSGLPNMRLMLGCEVIGNGRSVSSGIHVITDEKSVMVRYVFLFTNYASSPVANHIIPAMASGMSALRTGAV</sequence>
<evidence type="ECO:0000259" key="5">
    <source>
        <dbReference type="Pfam" id="PF00644"/>
    </source>
</evidence>
<dbReference type="GeneID" id="63856086"/>
<protein>
    <recommendedName>
        <fullName evidence="5">PARP catalytic domain-containing protein</fullName>
    </recommendedName>
</protein>
<dbReference type="RefSeq" id="XP_040787149.1">
    <property type="nucleotide sequence ID" value="XM_040938829.1"/>
</dbReference>
<keyword evidence="7" id="KW-1185">Reference proteome</keyword>
<dbReference type="EMBL" id="ML976616">
    <property type="protein sequence ID" value="KAF1844586.1"/>
    <property type="molecule type" value="Genomic_DNA"/>
</dbReference>
<proteinExistence type="predicted"/>
<dbReference type="Proteomes" id="UP000800039">
    <property type="component" value="Unassembled WGS sequence"/>
</dbReference>
<evidence type="ECO:0000313" key="7">
    <source>
        <dbReference type="Proteomes" id="UP000800039"/>
    </source>
</evidence>
<keyword evidence="1" id="KW-0328">Glycosyltransferase</keyword>
<organism evidence="6 7">
    <name type="scientific">Cucurbitaria berberidis CBS 394.84</name>
    <dbReference type="NCBI Taxonomy" id="1168544"/>
    <lineage>
        <taxon>Eukaryota</taxon>
        <taxon>Fungi</taxon>
        <taxon>Dikarya</taxon>
        <taxon>Ascomycota</taxon>
        <taxon>Pezizomycotina</taxon>
        <taxon>Dothideomycetes</taxon>
        <taxon>Pleosporomycetidae</taxon>
        <taxon>Pleosporales</taxon>
        <taxon>Pleosporineae</taxon>
        <taxon>Cucurbitariaceae</taxon>
        <taxon>Cucurbitaria</taxon>
    </lineage>
</organism>
<feature type="domain" description="PARP catalytic" evidence="5">
    <location>
        <begin position="1307"/>
        <end position="1382"/>
    </location>
</feature>
<dbReference type="Pfam" id="PF00644">
    <property type="entry name" value="PARP"/>
    <property type="match status" value="1"/>
</dbReference>
<name>A0A9P4GG17_9PLEO</name>
<dbReference type="SUPFAM" id="SSF56399">
    <property type="entry name" value="ADP-ribosylation"/>
    <property type="match status" value="1"/>
</dbReference>
<dbReference type="InterPro" id="IPR012317">
    <property type="entry name" value="Poly(ADP-ribose)pol_cat_dom"/>
</dbReference>
<keyword evidence="3" id="KW-0548">Nucleotidyltransferase</keyword>
<dbReference type="Gene3D" id="3.90.228.10">
    <property type="match status" value="1"/>
</dbReference>
<dbReference type="GO" id="GO:0003950">
    <property type="term" value="F:NAD+ poly-ADP-ribosyltransferase activity"/>
    <property type="evidence" value="ECO:0007669"/>
    <property type="project" value="InterPro"/>
</dbReference>
<keyword evidence="2" id="KW-0808">Transferase</keyword>
<evidence type="ECO:0000256" key="1">
    <source>
        <dbReference type="ARBA" id="ARBA00022676"/>
    </source>
</evidence>
<dbReference type="GO" id="GO:0016779">
    <property type="term" value="F:nucleotidyltransferase activity"/>
    <property type="evidence" value="ECO:0007669"/>
    <property type="project" value="UniProtKB-KW"/>
</dbReference>